<keyword evidence="2" id="KW-0411">Iron-sulfur</keyword>
<organism evidence="3">
    <name type="scientific">Salvia splendens</name>
    <name type="common">Scarlet sage</name>
    <dbReference type="NCBI Taxonomy" id="180675"/>
    <lineage>
        <taxon>Eukaryota</taxon>
        <taxon>Viridiplantae</taxon>
        <taxon>Streptophyta</taxon>
        <taxon>Embryophyta</taxon>
        <taxon>Tracheophyta</taxon>
        <taxon>Spermatophyta</taxon>
        <taxon>Magnoliopsida</taxon>
        <taxon>eudicotyledons</taxon>
        <taxon>Gunneridae</taxon>
        <taxon>Pentapetalae</taxon>
        <taxon>asterids</taxon>
        <taxon>lamiids</taxon>
        <taxon>Lamiales</taxon>
        <taxon>Lamiaceae</taxon>
        <taxon>Nepetoideae</taxon>
        <taxon>Mentheae</taxon>
        <taxon>Salviinae</taxon>
        <taxon>Salvia</taxon>
        <taxon>Salvia subgen. Calosphace</taxon>
        <taxon>core Calosphace</taxon>
    </lineage>
</organism>
<sequence length="142" mass="16287">MMGGREGYKDKLHKRSEVEKKPKAMCCSILYLPNGPGLSMCSTQVRCAMNCQFCYTMKMGFMRNTPISAAEIVEQSVFARRLLSHEVVFMFISVLYIAHPRLKLADMQELQRGDMCMLCIIQSYSTHSVKDWSNLICWLENG</sequence>
<dbReference type="GO" id="GO:0070475">
    <property type="term" value="P:rRNA base methylation"/>
    <property type="evidence" value="ECO:0007669"/>
    <property type="project" value="TreeGrafter"/>
</dbReference>
<dbReference type="PANTHER" id="PTHR30544:SF9">
    <property type="entry name" value="RADICAL SAM SUPERFAMILY PROTEIN"/>
    <property type="match status" value="1"/>
</dbReference>
<dbReference type="Proteomes" id="UP000298416">
    <property type="component" value="Unassembled WGS sequence"/>
</dbReference>
<gene>
    <name evidence="3" type="ORF">SASPL_107608</name>
</gene>
<keyword evidence="2" id="KW-0408">Iron</keyword>
<reference evidence="3" key="2">
    <citation type="submission" date="2020-08" db="EMBL/GenBank/DDBJ databases">
        <title>Plant Genome Project.</title>
        <authorList>
            <person name="Zhang R.-G."/>
        </authorList>
    </citation>
    <scope>NUCLEOTIDE SEQUENCE</scope>
    <source>
        <strain evidence="3">Huo1</strain>
        <tissue evidence="3">Leaf</tissue>
    </source>
</reference>
<keyword evidence="2" id="KW-0479">Metal-binding</keyword>
<reference evidence="3" key="1">
    <citation type="submission" date="2018-01" db="EMBL/GenBank/DDBJ databases">
        <authorList>
            <person name="Mao J.F."/>
        </authorList>
    </citation>
    <scope>NUCLEOTIDE SEQUENCE</scope>
    <source>
        <strain evidence="3">Huo1</strain>
        <tissue evidence="3">Leaf</tissue>
    </source>
</reference>
<evidence type="ECO:0000256" key="2">
    <source>
        <dbReference type="ARBA" id="ARBA00022485"/>
    </source>
</evidence>
<dbReference type="InterPro" id="IPR040072">
    <property type="entry name" value="Methyltransferase_A"/>
</dbReference>
<dbReference type="AlphaFoldDB" id="A0A8X8YGQ2"/>
<dbReference type="GO" id="GO:0051539">
    <property type="term" value="F:4 iron, 4 sulfur cluster binding"/>
    <property type="evidence" value="ECO:0007669"/>
    <property type="project" value="UniProtKB-KW"/>
</dbReference>
<proteinExistence type="predicted"/>
<dbReference type="InterPro" id="IPR013785">
    <property type="entry name" value="Aldolase_TIM"/>
</dbReference>
<comment type="caution">
    <text evidence="3">The sequence shown here is derived from an EMBL/GenBank/DDBJ whole genome shotgun (WGS) entry which is preliminary data.</text>
</comment>
<accession>A0A8X8YGQ2</accession>
<dbReference type="Gene3D" id="3.20.20.70">
    <property type="entry name" value="Aldolase class I"/>
    <property type="match status" value="1"/>
</dbReference>
<name>A0A8X8YGQ2_SALSN</name>
<evidence type="ECO:0000256" key="1">
    <source>
        <dbReference type="ARBA" id="ARBA00001966"/>
    </source>
</evidence>
<dbReference type="PANTHER" id="PTHR30544">
    <property type="entry name" value="23S RRNA METHYLTRANSFERASE"/>
    <property type="match status" value="1"/>
</dbReference>
<dbReference type="EMBL" id="PNBA02000003">
    <property type="protein sequence ID" value="KAG6429556.1"/>
    <property type="molecule type" value="Genomic_DNA"/>
</dbReference>
<dbReference type="GO" id="GO:0030488">
    <property type="term" value="P:tRNA methylation"/>
    <property type="evidence" value="ECO:0007669"/>
    <property type="project" value="TreeGrafter"/>
</dbReference>
<comment type="cofactor">
    <cofactor evidence="1">
        <name>[4Fe-4S] cluster</name>
        <dbReference type="ChEBI" id="CHEBI:49883"/>
    </cofactor>
</comment>
<keyword evidence="4" id="KW-1185">Reference proteome</keyword>
<evidence type="ECO:0000313" key="4">
    <source>
        <dbReference type="Proteomes" id="UP000298416"/>
    </source>
</evidence>
<evidence type="ECO:0000313" key="3">
    <source>
        <dbReference type="EMBL" id="KAG6429556.1"/>
    </source>
</evidence>
<keyword evidence="2" id="KW-0004">4Fe-4S</keyword>
<protein>
    <submittedName>
        <fullName evidence="3">Uncharacterized protein</fullName>
    </submittedName>
</protein>